<comment type="similarity">
    <text evidence="1 7">Belongs to the ClpA/ClpB family.</text>
</comment>
<dbReference type="Pfam" id="PF02861">
    <property type="entry name" value="Clp_N"/>
    <property type="match status" value="1"/>
</dbReference>
<dbReference type="InterPro" id="IPR003959">
    <property type="entry name" value="ATPase_AAA_core"/>
</dbReference>
<dbReference type="GO" id="GO:0016887">
    <property type="term" value="F:ATP hydrolysis activity"/>
    <property type="evidence" value="ECO:0007669"/>
    <property type="project" value="InterPro"/>
</dbReference>
<dbReference type="SUPFAM" id="SSF81923">
    <property type="entry name" value="Double Clp-N motif"/>
    <property type="match status" value="1"/>
</dbReference>
<dbReference type="Gene3D" id="3.40.50.300">
    <property type="entry name" value="P-loop containing nucleotide triphosphate hydrolases"/>
    <property type="match status" value="2"/>
</dbReference>
<dbReference type="PROSITE" id="PS00871">
    <property type="entry name" value="CLPAB_2"/>
    <property type="match status" value="1"/>
</dbReference>
<dbReference type="KEGG" id="oat:OAN307_c08300"/>
<dbReference type="InterPro" id="IPR001270">
    <property type="entry name" value="ClpA/B"/>
</dbReference>
<dbReference type="InterPro" id="IPR004176">
    <property type="entry name" value="Clp_R_N"/>
</dbReference>
<dbReference type="InterPro" id="IPR019489">
    <property type="entry name" value="Clp_ATPase_C"/>
</dbReference>
<evidence type="ECO:0000256" key="6">
    <source>
        <dbReference type="PROSITE-ProRule" id="PRU01251"/>
    </source>
</evidence>
<evidence type="ECO:0000313" key="11">
    <source>
        <dbReference type="Proteomes" id="UP000005307"/>
    </source>
</evidence>
<dbReference type="Pfam" id="PF07724">
    <property type="entry name" value="AAA_2"/>
    <property type="match status" value="1"/>
</dbReference>
<dbReference type="InterPro" id="IPR028299">
    <property type="entry name" value="ClpA/B_CS2"/>
</dbReference>
<dbReference type="SMART" id="SM01086">
    <property type="entry name" value="ClpB_D2-small"/>
    <property type="match status" value="1"/>
</dbReference>
<dbReference type="PANTHER" id="PTHR11638">
    <property type="entry name" value="ATP-DEPENDENT CLP PROTEASE"/>
    <property type="match status" value="1"/>
</dbReference>
<evidence type="ECO:0000256" key="2">
    <source>
        <dbReference type="ARBA" id="ARBA00022737"/>
    </source>
</evidence>
<dbReference type="FunFam" id="3.40.50.300:FF:000025">
    <property type="entry name" value="ATP-dependent Clp protease subunit"/>
    <property type="match status" value="1"/>
</dbReference>
<dbReference type="SMART" id="SM00382">
    <property type="entry name" value="AAA"/>
    <property type="match status" value="2"/>
</dbReference>
<dbReference type="GO" id="GO:0008233">
    <property type="term" value="F:peptidase activity"/>
    <property type="evidence" value="ECO:0007669"/>
    <property type="project" value="UniProtKB-KW"/>
</dbReference>
<dbReference type="PROSITE" id="PS00870">
    <property type="entry name" value="CLPAB_1"/>
    <property type="match status" value="1"/>
</dbReference>
<protein>
    <submittedName>
        <fullName evidence="10">ATP-dependent Clp protease ATP-binding subunit ClpA</fullName>
    </submittedName>
</protein>
<dbReference type="Gene3D" id="1.10.1780.10">
    <property type="entry name" value="Clp, N-terminal domain"/>
    <property type="match status" value="1"/>
</dbReference>
<keyword evidence="5 7" id="KW-0143">Chaperone</keyword>
<dbReference type="AlphaFoldDB" id="M9R891"/>
<evidence type="ECO:0000259" key="9">
    <source>
        <dbReference type="PROSITE" id="PS51903"/>
    </source>
</evidence>
<evidence type="ECO:0000256" key="7">
    <source>
        <dbReference type="RuleBase" id="RU004432"/>
    </source>
</evidence>
<evidence type="ECO:0000256" key="8">
    <source>
        <dbReference type="SAM" id="MobiDB-lite"/>
    </source>
</evidence>
<reference evidence="10 11" key="1">
    <citation type="journal article" date="2013" name="PLoS ONE">
        <title>Poles Apart: Arctic and Antarctic Octadecabacter strains Share High Genome Plasticity and a New Type of Xanthorhodopsin.</title>
        <authorList>
            <person name="Vollmers J."/>
            <person name="Voget S."/>
            <person name="Dietrich S."/>
            <person name="Gollnow K."/>
            <person name="Smits M."/>
            <person name="Meyer K."/>
            <person name="Brinkhoff T."/>
            <person name="Simon M."/>
            <person name="Daniel R."/>
        </authorList>
    </citation>
    <scope>NUCLEOTIDE SEQUENCE [LARGE SCALE GENOMIC DNA]</scope>
    <source>
        <strain evidence="10 11">307</strain>
    </source>
</reference>
<dbReference type="InterPro" id="IPR013461">
    <property type="entry name" value="ClpA"/>
</dbReference>
<keyword evidence="4 7" id="KW-0067">ATP-binding</keyword>
<sequence>MPSFSTTLEQSIHSALALANARKHELATLEHLLLALIDEPDAARVMKACSVDLGELRKTLEDFIEDDLSTLVTDVEGSEAVPTAAFQRVIQRAAIHVQSSGRTEVTGANVLVAIFAERESNAAYFLQDQDMTRYDAVNFIAHGVAKNPAFGESRPVTGAPTLDDEAESAEESSKDESALAKYCVDLNVKAQKGDVDPLIGRDHEVERCIQVLCRRRKNNPLLVGDPGVGKTAIAEGLARKIIESKVPEVLAGTTIYSLDMGALLAGTRYRGDFEERLKAVMTELEDHDDAVLFIDEIHTIIGAGATSGGAMDASNLLKPALAGGKLRCMGSTTYKEFRQHFEKDRALARRFQKIDVNEPSVEDSIKILKGIKTYFEDHHQIKYTADAIKSAVELSARYINDRKLPDKAIDVIDEAGAAQHLVAESKRRKTIGTKEIEAVVAKIARIPPKNVSKDDAEVLKDLESSLKRVVFGQDDAIVALSSAIKLARAGLREPEKPIGNYLFAGPTGVGKTEVAKQLADTLGVELLRFDMSEYMEKHSISRLIGAPPGYVGFDQGGMLTDGVDQNPHCVLLLDEMEKAHPDVYNILLQVMDNGKLTDHNGRTTDFRNVIIIMTTNAGASEMAKEAIGFGRERRTGEDTAAIERTFTPEFRNRLDAVVSFAPLGKEIILQVVEKFVLQLEAQLMDRNVSIELTRPAAEWLADKGYDDKMGARPLGRTIQEHIKKPLAEELLFGTLAKGGHVKVGMKNGKLDLQIEPPEKVRISKDKPPLLAAD</sequence>
<feature type="domain" description="Clp R" evidence="9">
    <location>
        <begin position="1"/>
        <end position="147"/>
    </location>
</feature>
<dbReference type="CDD" id="cd00009">
    <property type="entry name" value="AAA"/>
    <property type="match status" value="1"/>
</dbReference>
<dbReference type="InterPro" id="IPR027417">
    <property type="entry name" value="P-loop_NTPase"/>
</dbReference>
<dbReference type="RefSeq" id="WP_015498594.1">
    <property type="nucleotide sequence ID" value="NC_020911.1"/>
</dbReference>
<dbReference type="GO" id="GO:0034605">
    <property type="term" value="P:cellular response to heat"/>
    <property type="evidence" value="ECO:0007669"/>
    <property type="project" value="TreeGrafter"/>
</dbReference>
<dbReference type="CDD" id="cd19499">
    <property type="entry name" value="RecA-like_ClpB_Hsp104-like"/>
    <property type="match status" value="1"/>
</dbReference>
<gene>
    <name evidence="10" type="primary">clpA</name>
    <name evidence="10" type="ORF">OAN307_c08300</name>
</gene>
<dbReference type="FunFam" id="3.40.50.300:FF:000010">
    <property type="entry name" value="Chaperone clpB 1, putative"/>
    <property type="match status" value="1"/>
</dbReference>
<evidence type="ECO:0000256" key="3">
    <source>
        <dbReference type="ARBA" id="ARBA00022741"/>
    </source>
</evidence>
<evidence type="ECO:0000256" key="4">
    <source>
        <dbReference type="ARBA" id="ARBA00022840"/>
    </source>
</evidence>
<dbReference type="Pfam" id="PF10431">
    <property type="entry name" value="ClpB_D2-small"/>
    <property type="match status" value="1"/>
</dbReference>
<dbReference type="SUPFAM" id="SSF52540">
    <property type="entry name" value="P-loop containing nucleoside triphosphate hydrolases"/>
    <property type="match status" value="2"/>
</dbReference>
<dbReference type="Proteomes" id="UP000005307">
    <property type="component" value="Chromosome"/>
</dbReference>
<dbReference type="GO" id="GO:0006508">
    <property type="term" value="P:proteolysis"/>
    <property type="evidence" value="ECO:0007669"/>
    <property type="project" value="UniProtKB-KW"/>
</dbReference>
<dbReference type="HOGENOM" id="CLU_005070_4_2_5"/>
<dbReference type="OrthoDB" id="9803641at2"/>
<dbReference type="PANTHER" id="PTHR11638:SF111">
    <property type="entry name" value="ATP-DEPENDENT CLP PROTEASE ATP-BINDING SUBUNIT CLPA"/>
    <property type="match status" value="1"/>
</dbReference>
<dbReference type="Pfam" id="PF17871">
    <property type="entry name" value="AAA_lid_9"/>
    <property type="match status" value="1"/>
</dbReference>
<dbReference type="InterPro" id="IPR041546">
    <property type="entry name" value="ClpA/ClpB_AAA_lid"/>
</dbReference>
<dbReference type="PROSITE" id="PS51903">
    <property type="entry name" value="CLP_R"/>
    <property type="match status" value="1"/>
</dbReference>
<dbReference type="InterPro" id="IPR018368">
    <property type="entry name" value="ClpA/B_CS1"/>
</dbReference>
<dbReference type="InterPro" id="IPR050130">
    <property type="entry name" value="ClpA_ClpB"/>
</dbReference>
<dbReference type="GO" id="GO:0005737">
    <property type="term" value="C:cytoplasm"/>
    <property type="evidence" value="ECO:0007669"/>
    <property type="project" value="TreeGrafter"/>
</dbReference>
<dbReference type="InterPro" id="IPR003593">
    <property type="entry name" value="AAA+_ATPase"/>
</dbReference>
<keyword evidence="2 6" id="KW-0677">Repeat</keyword>
<keyword evidence="3 7" id="KW-0547">Nucleotide-binding</keyword>
<evidence type="ECO:0000313" key="10">
    <source>
        <dbReference type="EMBL" id="AGI66551.1"/>
    </source>
</evidence>
<dbReference type="InterPro" id="IPR036628">
    <property type="entry name" value="Clp_N_dom_sf"/>
</dbReference>
<proteinExistence type="inferred from homology"/>
<dbReference type="GO" id="GO:0005524">
    <property type="term" value="F:ATP binding"/>
    <property type="evidence" value="ECO:0007669"/>
    <property type="project" value="UniProtKB-KW"/>
</dbReference>
<dbReference type="EMBL" id="CP003740">
    <property type="protein sequence ID" value="AGI66551.1"/>
    <property type="molecule type" value="Genomic_DNA"/>
</dbReference>
<dbReference type="Gene3D" id="1.10.8.60">
    <property type="match status" value="2"/>
</dbReference>
<dbReference type="PRINTS" id="PR00300">
    <property type="entry name" value="CLPPROTEASEA"/>
</dbReference>
<evidence type="ECO:0000256" key="5">
    <source>
        <dbReference type="ARBA" id="ARBA00023186"/>
    </source>
</evidence>
<evidence type="ECO:0000256" key="1">
    <source>
        <dbReference type="ARBA" id="ARBA00008675"/>
    </source>
</evidence>
<organism evidence="10 11">
    <name type="scientific">Octadecabacter antarcticus 307</name>
    <dbReference type="NCBI Taxonomy" id="391626"/>
    <lineage>
        <taxon>Bacteria</taxon>
        <taxon>Pseudomonadati</taxon>
        <taxon>Pseudomonadota</taxon>
        <taxon>Alphaproteobacteria</taxon>
        <taxon>Rhodobacterales</taxon>
        <taxon>Roseobacteraceae</taxon>
        <taxon>Octadecabacter</taxon>
    </lineage>
</organism>
<keyword evidence="11" id="KW-1185">Reference proteome</keyword>
<keyword evidence="10" id="KW-0378">Hydrolase</keyword>
<accession>M9R891</accession>
<dbReference type="STRING" id="391626.OAN307_c08300"/>
<keyword evidence="10" id="KW-0645">Protease</keyword>
<dbReference type="Pfam" id="PF00004">
    <property type="entry name" value="AAA"/>
    <property type="match status" value="1"/>
</dbReference>
<name>M9R891_9RHOB</name>
<dbReference type="eggNOG" id="COG0542">
    <property type="taxonomic scope" value="Bacteria"/>
</dbReference>
<feature type="region of interest" description="Disordered" evidence="8">
    <location>
        <begin position="150"/>
        <end position="174"/>
    </location>
</feature>
<dbReference type="GO" id="GO:0043335">
    <property type="term" value="P:protein unfolding"/>
    <property type="evidence" value="ECO:0007669"/>
    <property type="project" value="InterPro"/>
</dbReference>
<dbReference type="NCBIfam" id="TIGR02639">
    <property type="entry name" value="ClpA"/>
    <property type="match status" value="1"/>
</dbReference>